<accession>A0A972JIK7</accession>
<keyword evidence="1" id="KW-0472">Membrane</keyword>
<name>A0A972JIK7_9FLAO</name>
<keyword evidence="1" id="KW-0812">Transmembrane</keyword>
<organism evidence="2 3">
    <name type="scientific">Flavobacterium silvaticum</name>
    <dbReference type="NCBI Taxonomy" id="1852020"/>
    <lineage>
        <taxon>Bacteria</taxon>
        <taxon>Pseudomonadati</taxon>
        <taxon>Bacteroidota</taxon>
        <taxon>Flavobacteriia</taxon>
        <taxon>Flavobacteriales</taxon>
        <taxon>Flavobacteriaceae</taxon>
        <taxon>Flavobacterium</taxon>
    </lineage>
</organism>
<sequence length="118" mass="13316">MLFTSIAIFCVHMGLLYAFQIPWSVPEVSLISLYGFFFACALTIILAMIITKKKNRDAVGYTYLLSTSLQLALSYFMIRQALNHPDIDLTDKLNIGFVFAAFLLAETSIGMKMLDFNK</sequence>
<evidence type="ECO:0000256" key="1">
    <source>
        <dbReference type="SAM" id="Phobius"/>
    </source>
</evidence>
<keyword evidence="3" id="KW-1185">Reference proteome</keyword>
<dbReference type="EMBL" id="JAAMPU010000105">
    <property type="protein sequence ID" value="NMH28363.1"/>
    <property type="molecule type" value="Genomic_DNA"/>
</dbReference>
<evidence type="ECO:0000313" key="3">
    <source>
        <dbReference type="Proteomes" id="UP000712080"/>
    </source>
</evidence>
<comment type="caution">
    <text evidence="2">The sequence shown here is derived from an EMBL/GenBank/DDBJ whole genome shotgun (WGS) entry which is preliminary data.</text>
</comment>
<evidence type="ECO:0000313" key="2">
    <source>
        <dbReference type="EMBL" id="NMH28363.1"/>
    </source>
</evidence>
<keyword evidence="1" id="KW-1133">Transmembrane helix</keyword>
<dbReference type="AlphaFoldDB" id="A0A972JIK7"/>
<feature type="transmembrane region" description="Helical" evidence="1">
    <location>
        <begin position="93"/>
        <end position="114"/>
    </location>
</feature>
<protein>
    <submittedName>
        <fullName evidence="2">Uncharacterized protein</fullName>
    </submittedName>
</protein>
<reference evidence="2" key="1">
    <citation type="submission" date="2020-02" db="EMBL/GenBank/DDBJ databases">
        <title>Flavobacterium sp. genome.</title>
        <authorList>
            <person name="Jung H.S."/>
            <person name="Baek J.H."/>
            <person name="Jeon C.O."/>
        </authorList>
    </citation>
    <scope>NUCLEOTIDE SEQUENCE</scope>
    <source>
        <strain evidence="2">SE-s28</strain>
    </source>
</reference>
<proteinExistence type="predicted"/>
<gene>
    <name evidence="2" type="ORF">G6047_09995</name>
</gene>
<feature type="transmembrane region" description="Helical" evidence="1">
    <location>
        <begin position="58"/>
        <end position="78"/>
    </location>
</feature>
<dbReference type="RefSeq" id="WP_169527465.1">
    <property type="nucleotide sequence ID" value="NZ_JAAMPU010000105.1"/>
</dbReference>
<dbReference type="Proteomes" id="UP000712080">
    <property type="component" value="Unassembled WGS sequence"/>
</dbReference>
<feature type="transmembrane region" description="Helical" evidence="1">
    <location>
        <begin position="28"/>
        <end position="51"/>
    </location>
</feature>